<keyword evidence="5" id="KW-0573">Peptidoglycan synthesis</keyword>
<feature type="active site" evidence="7">
    <location>
        <position position="170"/>
    </location>
</feature>
<dbReference type="Pfam" id="PF00768">
    <property type="entry name" value="Peptidase_S11"/>
    <property type="match status" value="1"/>
</dbReference>
<dbReference type="PATRIC" id="fig|1618392.3.peg.434"/>
<dbReference type="STRING" id="1618392.UW41_C0009G0014"/>
<dbReference type="InterPro" id="IPR012338">
    <property type="entry name" value="Beta-lactam/transpept-like"/>
</dbReference>
<evidence type="ECO:0000256" key="4">
    <source>
        <dbReference type="ARBA" id="ARBA00022960"/>
    </source>
</evidence>
<dbReference type="GO" id="GO:0008360">
    <property type="term" value="P:regulation of cell shape"/>
    <property type="evidence" value="ECO:0007669"/>
    <property type="project" value="UniProtKB-KW"/>
</dbReference>
<evidence type="ECO:0000313" key="12">
    <source>
        <dbReference type="EMBL" id="KKT49247.1"/>
    </source>
</evidence>
<organism evidence="12 13">
    <name type="scientific">Candidatus Collierbacteria bacterium GW2011_GWC2_44_18</name>
    <dbReference type="NCBI Taxonomy" id="1618392"/>
    <lineage>
        <taxon>Bacteria</taxon>
        <taxon>Candidatus Collieribacteriota</taxon>
    </lineage>
</organism>
<dbReference type="PANTHER" id="PTHR21581:SF6">
    <property type="entry name" value="TRAFFICKING PROTEIN PARTICLE COMPLEX SUBUNIT 12"/>
    <property type="match status" value="1"/>
</dbReference>
<evidence type="ECO:0000256" key="10">
    <source>
        <dbReference type="SAM" id="Phobius"/>
    </source>
</evidence>
<keyword evidence="3" id="KW-0378">Hydrolase</keyword>
<evidence type="ECO:0000256" key="6">
    <source>
        <dbReference type="ARBA" id="ARBA00023316"/>
    </source>
</evidence>
<comment type="similarity">
    <text evidence="1 9">Belongs to the peptidase S11 family.</text>
</comment>
<keyword evidence="6" id="KW-0961">Cell wall biogenesis/degradation</keyword>
<reference evidence="12 13" key="1">
    <citation type="journal article" date="2015" name="Nature">
        <title>rRNA introns, odd ribosomes, and small enigmatic genomes across a large radiation of phyla.</title>
        <authorList>
            <person name="Brown C.T."/>
            <person name="Hug L.A."/>
            <person name="Thomas B.C."/>
            <person name="Sharon I."/>
            <person name="Castelle C.J."/>
            <person name="Singh A."/>
            <person name="Wilkins M.J."/>
            <person name="Williams K.H."/>
            <person name="Banfield J.F."/>
        </authorList>
    </citation>
    <scope>NUCLEOTIDE SEQUENCE [LARGE SCALE GENOMIC DNA]</scope>
</reference>
<evidence type="ECO:0000256" key="9">
    <source>
        <dbReference type="RuleBase" id="RU004016"/>
    </source>
</evidence>
<comment type="caution">
    <text evidence="12">The sequence shown here is derived from an EMBL/GenBank/DDBJ whole genome shotgun (WGS) entry which is preliminary data.</text>
</comment>
<evidence type="ECO:0000256" key="8">
    <source>
        <dbReference type="PIRSR" id="PIRSR618044-2"/>
    </source>
</evidence>
<name>A0A0G1JZE4_9BACT</name>
<gene>
    <name evidence="12" type="ORF">UW41_C0009G0014</name>
</gene>
<dbReference type="GO" id="GO:0071555">
    <property type="term" value="P:cell wall organization"/>
    <property type="evidence" value="ECO:0007669"/>
    <property type="project" value="UniProtKB-KW"/>
</dbReference>
<dbReference type="GO" id="GO:0009002">
    <property type="term" value="F:serine-type D-Ala-D-Ala carboxypeptidase activity"/>
    <property type="evidence" value="ECO:0007669"/>
    <property type="project" value="InterPro"/>
</dbReference>
<evidence type="ECO:0000256" key="7">
    <source>
        <dbReference type="PIRSR" id="PIRSR618044-1"/>
    </source>
</evidence>
<evidence type="ECO:0000313" key="13">
    <source>
        <dbReference type="Proteomes" id="UP000034172"/>
    </source>
</evidence>
<protein>
    <submittedName>
        <fullName evidence="12">D-Ala-D-Ala carboxypeptidase</fullName>
    </submittedName>
</protein>
<dbReference type="AlphaFoldDB" id="A0A0G1JZE4"/>
<keyword evidence="12" id="KW-0645">Protease</keyword>
<keyword evidence="2" id="KW-0732">Signal</keyword>
<dbReference type="GO" id="GO:0009252">
    <property type="term" value="P:peptidoglycan biosynthetic process"/>
    <property type="evidence" value="ECO:0007669"/>
    <property type="project" value="UniProtKB-KW"/>
</dbReference>
<dbReference type="GO" id="GO:0006508">
    <property type="term" value="P:proteolysis"/>
    <property type="evidence" value="ECO:0007669"/>
    <property type="project" value="InterPro"/>
</dbReference>
<keyword evidence="10" id="KW-0812">Transmembrane</keyword>
<evidence type="ECO:0000259" key="11">
    <source>
        <dbReference type="Pfam" id="PF00768"/>
    </source>
</evidence>
<feature type="transmembrane region" description="Helical" evidence="10">
    <location>
        <begin position="35"/>
        <end position="55"/>
    </location>
</feature>
<sequence length="325" mass="35674">MKKSKYYDRHCDLPANAAHQALQAGETRRGNLYRLFIDIFSITGICLFFVFSPVLGKVPGPSQPMVKAAFVSEVKLPLLTGISPPELTAQGVFVMDMESGSILYDKNPHLSLEPASLTKIMTSLIAMDFFPDDMVLKVIHGQESLGNTADLIKGDELTASDMFYALLVPSGNDAAVTLAENYPGGYRIFLEKMNQKVAELGLKNTHFVNVSGIESPDHYTSAYDIAMIARNALARQRFASIVSTKSITIRSLKGHLYPLTSTNILLGQPGILGVKTGWTPEAGECLVVLAERDGHKILLSLLNSKDRFGEGEKLVNWAFSNFTWQ</sequence>
<dbReference type="Gene3D" id="3.40.710.10">
    <property type="entry name" value="DD-peptidase/beta-lactamase superfamily"/>
    <property type="match status" value="1"/>
</dbReference>
<keyword evidence="12" id="KW-0121">Carboxypeptidase</keyword>
<evidence type="ECO:0000256" key="3">
    <source>
        <dbReference type="ARBA" id="ARBA00022801"/>
    </source>
</evidence>
<keyword evidence="4" id="KW-0133">Cell shape</keyword>
<accession>A0A0G1JZE4</accession>
<dbReference type="Proteomes" id="UP000034172">
    <property type="component" value="Unassembled WGS sequence"/>
</dbReference>
<keyword evidence="10" id="KW-1133">Transmembrane helix</keyword>
<dbReference type="PANTHER" id="PTHR21581">
    <property type="entry name" value="D-ALANYL-D-ALANINE CARBOXYPEPTIDASE"/>
    <property type="match status" value="1"/>
</dbReference>
<feature type="binding site" evidence="8">
    <location>
        <position position="275"/>
    </location>
    <ligand>
        <name>substrate</name>
    </ligand>
</feature>
<feature type="active site" description="Proton acceptor" evidence="7">
    <location>
        <position position="119"/>
    </location>
</feature>
<feature type="domain" description="Peptidase S11 D-alanyl-D-alanine carboxypeptidase A N-terminal" evidence="11">
    <location>
        <begin position="82"/>
        <end position="304"/>
    </location>
</feature>
<evidence type="ECO:0000256" key="5">
    <source>
        <dbReference type="ARBA" id="ARBA00022984"/>
    </source>
</evidence>
<dbReference type="EMBL" id="LCIE01000009">
    <property type="protein sequence ID" value="KKT49247.1"/>
    <property type="molecule type" value="Genomic_DNA"/>
</dbReference>
<evidence type="ECO:0000256" key="1">
    <source>
        <dbReference type="ARBA" id="ARBA00007164"/>
    </source>
</evidence>
<dbReference type="InterPro" id="IPR018044">
    <property type="entry name" value="Peptidase_S11"/>
</dbReference>
<proteinExistence type="inferred from homology"/>
<keyword evidence="10" id="KW-0472">Membrane</keyword>
<dbReference type="SUPFAM" id="SSF56601">
    <property type="entry name" value="beta-lactamase/transpeptidase-like"/>
    <property type="match status" value="1"/>
</dbReference>
<dbReference type="InterPro" id="IPR001967">
    <property type="entry name" value="Peptidase_S11_N"/>
</dbReference>
<dbReference type="PRINTS" id="PR00725">
    <property type="entry name" value="DADACBPTASE1"/>
</dbReference>
<evidence type="ECO:0000256" key="2">
    <source>
        <dbReference type="ARBA" id="ARBA00022729"/>
    </source>
</evidence>
<feature type="active site" description="Acyl-ester intermediate" evidence="7">
    <location>
        <position position="116"/>
    </location>
</feature>